<dbReference type="FunFam" id="3.30.200.20:FF:000178">
    <property type="entry name" value="serine/threonine-protein kinase PBS1-like"/>
    <property type="match status" value="1"/>
</dbReference>
<dbReference type="CDD" id="cd00028">
    <property type="entry name" value="B_lectin"/>
    <property type="match status" value="1"/>
</dbReference>
<dbReference type="InterPro" id="IPR036426">
    <property type="entry name" value="Bulb-type_lectin_dom_sf"/>
</dbReference>
<keyword evidence="5 19" id="KW-0808">Transferase</keyword>
<reference evidence="26" key="1">
    <citation type="journal article" date="1997" name="Nucleic Acids Res.">
        <title>tRNAscan-SE: a program for improved detection of transfer RNA genes in genomic sequence.</title>
        <authorList>
            <person name="Lowe T.M."/>
            <person name="Eddy S.R."/>
        </authorList>
    </citation>
    <scope>NUCLEOTIDE SEQUENCE [LARGE SCALE GENOMIC DNA]</scope>
    <source>
        <strain evidence="26">r\B97-61/B2</strain>
    </source>
</reference>
<dbReference type="InterPro" id="IPR017441">
    <property type="entry name" value="Protein_kinase_ATP_BS"/>
</dbReference>
<keyword evidence="16" id="KW-0325">Glycoprotein</keyword>
<dbReference type="PROSITE" id="PS50927">
    <property type="entry name" value="BULB_LECTIN"/>
    <property type="match status" value="1"/>
</dbReference>
<evidence type="ECO:0000259" key="24">
    <source>
        <dbReference type="PROSITE" id="PS50927"/>
    </source>
</evidence>
<dbReference type="SUPFAM" id="SSF56112">
    <property type="entry name" value="Protein kinase-like (PK-like)"/>
    <property type="match status" value="1"/>
</dbReference>
<feature type="domain" description="Bulb-type lectin" evidence="24">
    <location>
        <begin position="48"/>
        <end position="172"/>
    </location>
</feature>
<dbReference type="PANTHER" id="PTHR47976">
    <property type="entry name" value="G-TYPE LECTIN S-RECEPTOR-LIKE SERINE/THREONINE-PROTEIN KINASE SD2-5"/>
    <property type="match status" value="1"/>
</dbReference>
<dbReference type="AlphaFoldDB" id="A0AB32W2Y2"/>
<keyword evidence="15" id="KW-0675">Receptor</keyword>
<dbReference type="InterPro" id="IPR008271">
    <property type="entry name" value="Ser/Thr_kinase_AS"/>
</dbReference>
<keyword evidence="13 21" id="KW-0472">Membrane</keyword>
<keyword evidence="12 21" id="KW-1133">Transmembrane helix</keyword>
<dbReference type="Pfam" id="PF01453">
    <property type="entry name" value="B_lectin"/>
    <property type="match status" value="1"/>
</dbReference>
<dbReference type="InterPro" id="IPR000719">
    <property type="entry name" value="Prot_kinase_dom"/>
</dbReference>
<evidence type="ECO:0000256" key="3">
    <source>
        <dbReference type="ARBA" id="ARBA00022536"/>
    </source>
</evidence>
<dbReference type="PANTHER" id="PTHR47976:SF30">
    <property type="entry name" value="RECEPTOR-LIKE SERINE_THREONINE-PROTEIN KINASE"/>
    <property type="match status" value="1"/>
</dbReference>
<evidence type="ECO:0000313" key="27">
    <source>
        <dbReference type="RefSeq" id="XP_017972463.1"/>
    </source>
</evidence>
<dbReference type="GO" id="GO:0016020">
    <property type="term" value="C:membrane"/>
    <property type="evidence" value="ECO:0007669"/>
    <property type="project" value="UniProtKB-SubCell"/>
</dbReference>
<dbReference type="PROSITE" id="PS50011">
    <property type="entry name" value="PROTEIN_KINASE_DOM"/>
    <property type="match status" value="1"/>
</dbReference>
<dbReference type="InterPro" id="IPR051343">
    <property type="entry name" value="G-type_lectin_kinases/EP1-like"/>
</dbReference>
<keyword evidence="9 19" id="KW-0547">Nucleotide-binding</keyword>
<keyword evidence="11 19" id="KW-0067">ATP-binding</keyword>
<dbReference type="GO" id="GO:0030246">
    <property type="term" value="F:carbohydrate binding"/>
    <property type="evidence" value="ECO:0007669"/>
    <property type="project" value="UniProtKB-KW"/>
</dbReference>
<evidence type="ECO:0000256" key="21">
    <source>
        <dbReference type="SAM" id="Phobius"/>
    </source>
</evidence>
<gene>
    <name evidence="27" type="primary">LOC18604932</name>
</gene>
<dbReference type="CDD" id="cd01098">
    <property type="entry name" value="PAN_AP_plant"/>
    <property type="match status" value="1"/>
</dbReference>
<evidence type="ECO:0000256" key="12">
    <source>
        <dbReference type="ARBA" id="ARBA00022989"/>
    </source>
</evidence>
<evidence type="ECO:0000256" key="22">
    <source>
        <dbReference type="SAM" id="SignalP"/>
    </source>
</evidence>
<dbReference type="Proteomes" id="UP000694886">
    <property type="component" value="Chromosome 3"/>
</dbReference>
<dbReference type="Gramene" id="Tc03v2_t009100.1">
    <property type="protein sequence ID" value="Tc03v2_p009100.1"/>
    <property type="gene ID" value="Tc03v2_g009100"/>
</dbReference>
<dbReference type="PIRSF" id="PIRSF000641">
    <property type="entry name" value="SRK"/>
    <property type="match status" value="1"/>
</dbReference>
<evidence type="ECO:0000256" key="14">
    <source>
        <dbReference type="ARBA" id="ARBA00023157"/>
    </source>
</evidence>
<dbReference type="PROSITE" id="PS00107">
    <property type="entry name" value="PROTEIN_KINASE_ATP"/>
    <property type="match status" value="1"/>
</dbReference>
<evidence type="ECO:0000259" key="25">
    <source>
        <dbReference type="PROSITE" id="PS50948"/>
    </source>
</evidence>
<evidence type="ECO:0000256" key="15">
    <source>
        <dbReference type="ARBA" id="ARBA00023170"/>
    </source>
</evidence>
<dbReference type="InterPro" id="IPR024171">
    <property type="entry name" value="SRK-like_kinase"/>
</dbReference>
<evidence type="ECO:0000256" key="5">
    <source>
        <dbReference type="ARBA" id="ARBA00022679"/>
    </source>
</evidence>
<feature type="domain" description="Apple" evidence="25">
    <location>
        <begin position="340"/>
        <end position="409"/>
    </location>
</feature>
<evidence type="ECO:0000256" key="18">
    <source>
        <dbReference type="ARBA" id="ARBA00048679"/>
    </source>
</evidence>
<accession>A0AB32W2Y2</accession>
<feature type="transmembrane region" description="Helical" evidence="21">
    <location>
        <begin position="449"/>
        <end position="472"/>
    </location>
</feature>
<dbReference type="SUPFAM" id="SSF57414">
    <property type="entry name" value="Hairpin loop containing domain-like"/>
    <property type="match status" value="1"/>
</dbReference>
<dbReference type="Gene3D" id="1.10.510.10">
    <property type="entry name" value="Transferase(Phosphotransferase) domain 1"/>
    <property type="match status" value="1"/>
</dbReference>
<dbReference type="KEGG" id="tcc:18604932"/>
<evidence type="ECO:0000256" key="11">
    <source>
        <dbReference type="ARBA" id="ARBA00022840"/>
    </source>
</evidence>
<dbReference type="GO" id="GO:0005524">
    <property type="term" value="F:ATP binding"/>
    <property type="evidence" value="ECO:0007669"/>
    <property type="project" value="UniProtKB-UniRule"/>
</dbReference>
<evidence type="ECO:0000256" key="2">
    <source>
        <dbReference type="ARBA" id="ARBA00022527"/>
    </source>
</evidence>
<dbReference type="Gene3D" id="3.30.200.20">
    <property type="entry name" value="Phosphorylase Kinase, domain 1"/>
    <property type="match status" value="1"/>
</dbReference>
<comment type="similarity">
    <text evidence="19">Belongs to the protein kinase superfamily. Ser/Thr protein kinase family.</text>
</comment>
<keyword evidence="8" id="KW-0430">Lectin</keyword>
<dbReference type="SMART" id="SM00220">
    <property type="entry name" value="S_TKc"/>
    <property type="match status" value="1"/>
</dbReference>
<dbReference type="PROSITE" id="PS50948">
    <property type="entry name" value="PAN"/>
    <property type="match status" value="1"/>
</dbReference>
<evidence type="ECO:0000256" key="7">
    <source>
        <dbReference type="ARBA" id="ARBA00022729"/>
    </source>
</evidence>
<dbReference type="Pfam" id="PF00069">
    <property type="entry name" value="Pkinase"/>
    <property type="match status" value="1"/>
</dbReference>
<dbReference type="Gene3D" id="2.90.10.10">
    <property type="entry name" value="Bulb-type lectin domain"/>
    <property type="match status" value="1"/>
</dbReference>
<evidence type="ECO:0000313" key="26">
    <source>
        <dbReference type="Proteomes" id="UP000694886"/>
    </source>
</evidence>
<name>A0AB32W2Y2_THECC</name>
<evidence type="ECO:0000256" key="8">
    <source>
        <dbReference type="ARBA" id="ARBA00022734"/>
    </source>
</evidence>
<evidence type="ECO:0000256" key="9">
    <source>
        <dbReference type="ARBA" id="ARBA00022741"/>
    </source>
</evidence>
<keyword evidence="6 21" id="KW-0812">Transmembrane</keyword>
<evidence type="ECO:0000256" key="19">
    <source>
        <dbReference type="PIRNR" id="PIRNR000641"/>
    </source>
</evidence>
<feature type="chain" id="PRO_5044278852" description="Receptor-like serine/threonine-protein kinase" evidence="22">
    <location>
        <begin position="29"/>
        <end position="814"/>
    </location>
</feature>
<feature type="signal peptide" evidence="22">
    <location>
        <begin position="1"/>
        <end position="28"/>
    </location>
</feature>
<evidence type="ECO:0000256" key="17">
    <source>
        <dbReference type="ARBA" id="ARBA00047899"/>
    </source>
</evidence>
<keyword evidence="14" id="KW-1015">Disulfide bond</keyword>
<evidence type="ECO:0000256" key="6">
    <source>
        <dbReference type="ARBA" id="ARBA00022692"/>
    </source>
</evidence>
<evidence type="ECO:0000256" key="16">
    <source>
        <dbReference type="ARBA" id="ARBA00023180"/>
    </source>
</evidence>
<dbReference type="InterPro" id="IPR003609">
    <property type="entry name" value="Pan_app"/>
</dbReference>
<dbReference type="InterPro" id="IPR001480">
    <property type="entry name" value="Bulb-type_lectin_dom"/>
</dbReference>
<keyword evidence="10 19" id="KW-0418">Kinase</keyword>
<sequence length="814" mass="90528">MTIGRSTCSYFLIILLILLISLSLLISAETVNYPSSVDFPNSWRNIPSSDLSFWETAGVRPILVNGMFVCGFNCSFVGDSCLFAVSIFKTSSDGSASFSPQVVWSANRNNPVGLGAILQLTREGRLILQDDNGAVVWSPNTVGKPVSRLNLTAEGNLMLFDKTNNTAWQSFAHPTNSLVLGQRLVTGQKLRASVSTSNSSDGLYAFAITDGWFTAYLEADPSQIYYSSYLDEEMNTGKLYAEFQSGRFGSFIVADSANFIQLGSDGHLKTYEWKEPKWEGVDLFDIDRCDYPLVCGKYGFCSENGCDCFGFATQSDPTYFRPINYREQDLGCTANLPTSCDLAEHQSLLELRDADYIRNQYNGISSRITSKEDCKQACLKNCSCKAATFVDRYSSCYLISEVFSFRMTVSNFNPPLVSTFIKVQNNPIAENSNKNPALPNLPKRRREDIVVILGSTLGAIFGVFLICIFLFLRIKRGFKEVEEDYLDNISGMPTRFSYEELKNVTKNFSNKLGEGGFGSVFQGTLPSGSEVAVKYLDGFGPVKKSFIAEVQTIGSIHHFNLVSLVGFCAEKFCRLLVYEYMPNGSLDRWIFNKIPELALGWQIRKKIILDIAKGLAYLHEECNQKIIHLDIKPQNILLDENFNAKVSDFGLSKLIGRDQSQVITTMRGTPGYMAPEWLSSVITEKADVYSFGIVVLEILCGRKNVDGSQQEEDRHLLGVFSRKQEEGQLLDLVDNCSDDMQSNAVEVVEMMKVAAWCLQTEYSRRPSMSTVVKVFEGSVDVAGNLKDNFLNELTPEALGTFASTVSPSTLSGPR</sequence>
<feature type="binding site" evidence="20">
    <location>
        <position position="534"/>
    </location>
    <ligand>
        <name>ATP</name>
        <dbReference type="ChEBI" id="CHEBI:30616"/>
    </ligand>
</feature>
<evidence type="ECO:0000256" key="10">
    <source>
        <dbReference type="ARBA" id="ARBA00022777"/>
    </source>
</evidence>
<dbReference type="PROSITE" id="PS00108">
    <property type="entry name" value="PROTEIN_KINASE_ST"/>
    <property type="match status" value="1"/>
</dbReference>
<dbReference type="FunFam" id="1.10.510.10:FF:000248">
    <property type="entry name" value="S-receptor-like kinase 5"/>
    <property type="match status" value="1"/>
</dbReference>
<dbReference type="Pfam" id="PF00024">
    <property type="entry name" value="PAN_1"/>
    <property type="match status" value="1"/>
</dbReference>
<dbReference type="InterPro" id="IPR011009">
    <property type="entry name" value="Kinase-like_dom_sf"/>
</dbReference>
<dbReference type="GO" id="GO:0004674">
    <property type="term" value="F:protein serine/threonine kinase activity"/>
    <property type="evidence" value="ECO:0007669"/>
    <property type="project" value="UniProtKB-KW"/>
</dbReference>
<keyword evidence="3" id="KW-0245">EGF-like domain</keyword>
<keyword evidence="2 19" id="KW-0723">Serine/threonine-protein kinase</keyword>
<dbReference type="SUPFAM" id="SSF51110">
    <property type="entry name" value="alpha-D-mannose-specific plant lectins"/>
    <property type="match status" value="1"/>
</dbReference>
<dbReference type="RefSeq" id="XP_017972463.1">
    <property type="nucleotide sequence ID" value="XM_018116974.1"/>
</dbReference>
<comment type="catalytic activity">
    <reaction evidence="18 19">
        <text>L-seryl-[protein] + ATP = O-phospho-L-seryl-[protein] + ADP + H(+)</text>
        <dbReference type="Rhea" id="RHEA:17989"/>
        <dbReference type="Rhea" id="RHEA-COMP:9863"/>
        <dbReference type="Rhea" id="RHEA-COMP:11604"/>
        <dbReference type="ChEBI" id="CHEBI:15378"/>
        <dbReference type="ChEBI" id="CHEBI:29999"/>
        <dbReference type="ChEBI" id="CHEBI:30616"/>
        <dbReference type="ChEBI" id="CHEBI:83421"/>
        <dbReference type="ChEBI" id="CHEBI:456216"/>
        <dbReference type="EC" id="2.7.11.1"/>
    </reaction>
</comment>
<evidence type="ECO:0000256" key="13">
    <source>
        <dbReference type="ARBA" id="ARBA00023136"/>
    </source>
</evidence>
<proteinExistence type="inferred from homology"/>
<protein>
    <recommendedName>
        <fullName evidence="19">Receptor-like serine/threonine-protein kinase</fullName>
        <ecNumber evidence="19">2.7.11.1</ecNumber>
    </recommendedName>
</protein>
<reference evidence="27" key="2">
    <citation type="submission" date="2025-08" db="UniProtKB">
        <authorList>
            <consortium name="RefSeq"/>
        </authorList>
    </citation>
    <scope>IDENTIFICATION</scope>
</reference>
<feature type="domain" description="Protein kinase" evidence="23">
    <location>
        <begin position="506"/>
        <end position="790"/>
    </location>
</feature>
<evidence type="ECO:0000256" key="4">
    <source>
        <dbReference type="ARBA" id="ARBA00022553"/>
    </source>
</evidence>
<comment type="catalytic activity">
    <reaction evidence="17 19">
        <text>L-threonyl-[protein] + ATP = O-phospho-L-threonyl-[protein] + ADP + H(+)</text>
        <dbReference type="Rhea" id="RHEA:46608"/>
        <dbReference type="Rhea" id="RHEA-COMP:11060"/>
        <dbReference type="Rhea" id="RHEA-COMP:11605"/>
        <dbReference type="ChEBI" id="CHEBI:15378"/>
        <dbReference type="ChEBI" id="CHEBI:30013"/>
        <dbReference type="ChEBI" id="CHEBI:30616"/>
        <dbReference type="ChEBI" id="CHEBI:61977"/>
        <dbReference type="ChEBI" id="CHEBI:456216"/>
        <dbReference type="EC" id="2.7.11.1"/>
    </reaction>
</comment>
<keyword evidence="7 22" id="KW-0732">Signal</keyword>
<dbReference type="SMART" id="SM00108">
    <property type="entry name" value="B_lectin"/>
    <property type="match status" value="1"/>
</dbReference>
<dbReference type="EC" id="2.7.11.1" evidence="19"/>
<dbReference type="GeneID" id="18604932"/>
<keyword evidence="4" id="KW-0597">Phosphoprotein</keyword>
<dbReference type="CDD" id="cd14066">
    <property type="entry name" value="STKc_IRAK"/>
    <property type="match status" value="1"/>
</dbReference>
<evidence type="ECO:0000259" key="23">
    <source>
        <dbReference type="PROSITE" id="PS50011"/>
    </source>
</evidence>
<organism evidence="26 27">
    <name type="scientific">Theobroma cacao</name>
    <name type="common">Cacao</name>
    <name type="synonym">Cocoa</name>
    <dbReference type="NCBI Taxonomy" id="3641"/>
    <lineage>
        <taxon>Eukaryota</taxon>
        <taxon>Viridiplantae</taxon>
        <taxon>Streptophyta</taxon>
        <taxon>Embryophyta</taxon>
        <taxon>Tracheophyta</taxon>
        <taxon>Spermatophyta</taxon>
        <taxon>Magnoliopsida</taxon>
        <taxon>eudicotyledons</taxon>
        <taxon>Gunneridae</taxon>
        <taxon>Pentapetalae</taxon>
        <taxon>rosids</taxon>
        <taxon>malvids</taxon>
        <taxon>Malvales</taxon>
        <taxon>Malvaceae</taxon>
        <taxon>Byttnerioideae</taxon>
        <taxon>Theobroma</taxon>
    </lineage>
</organism>
<comment type="subcellular location">
    <subcellularLocation>
        <location evidence="1">Membrane</location>
        <topology evidence="1">Single-pass type I membrane protein</topology>
    </subcellularLocation>
</comment>
<evidence type="ECO:0000256" key="1">
    <source>
        <dbReference type="ARBA" id="ARBA00004479"/>
    </source>
</evidence>
<evidence type="ECO:0000256" key="20">
    <source>
        <dbReference type="PROSITE-ProRule" id="PRU10141"/>
    </source>
</evidence>